<dbReference type="Gene3D" id="3.40.50.10330">
    <property type="entry name" value="Probable inorganic polyphosphate/atp-NAD kinase, domain 1"/>
    <property type="match status" value="1"/>
</dbReference>
<reference evidence="7" key="1">
    <citation type="submission" date="2017-02" db="EMBL/GenBank/DDBJ databases">
        <authorList>
            <person name="Dridi B."/>
        </authorList>
    </citation>
    <scope>NUCLEOTIDE SEQUENCE [LARGE SCALE GENOMIC DNA]</scope>
    <source>
        <strain evidence="7">bH819</strain>
    </source>
</reference>
<protein>
    <submittedName>
        <fullName evidence="6">Transcription regulator [contains diacylglycerol kinase catalytic domain]</fullName>
    </submittedName>
</protein>
<keyword evidence="3" id="KW-0547">Nucleotide-binding</keyword>
<dbReference type="InterPro" id="IPR017438">
    <property type="entry name" value="ATP-NAD_kinase_N"/>
</dbReference>
<keyword evidence="6" id="KW-0808">Transferase</keyword>
<dbReference type="NCBIfam" id="TIGR00147">
    <property type="entry name" value="YegS/Rv2252/BmrU family lipid kinase"/>
    <property type="match status" value="1"/>
</dbReference>
<comment type="similarity">
    <text evidence="2">Belongs to the diacylglycerol/lipid kinase family.</text>
</comment>
<dbReference type="InterPro" id="IPR001206">
    <property type="entry name" value="Diacylglycerol_kinase_cat_dom"/>
</dbReference>
<evidence type="ECO:0000256" key="4">
    <source>
        <dbReference type="ARBA" id="ARBA00022840"/>
    </source>
</evidence>
<dbReference type="GO" id="GO:0005524">
    <property type="term" value="F:ATP binding"/>
    <property type="evidence" value="ECO:0007669"/>
    <property type="project" value="UniProtKB-KW"/>
</dbReference>
<keyword evidence="7" id="KW-1185">Reference proteome</keyword>
<dbReference type="PROSITE" id="PS50146">
    <property type="entry name" value="DAGK"/>
    <property type="match status" value="1"/>
</dbReference>
<dbReference type="OrthoDB" id="142078at2"/>
<feature type="domain" description="DAGKc" evidence="5">
    <location>
        <begin position="1"/>
        <end position="130"/>
    </location>
</feature>
<evidence type="ECO:0000313" key="6">
    <source>
        <dbReference type="EMBL" id="SLM84659.1"/>
    </source>
</evidence>
<dbReference type="Gene3D" id="2.60.200.40">
    <property type="match status" value="1"/>
</dbReference>
<dbReference type="InterPro" id="IPR050187">
    <property type="entry name" value="Lipid_Phosphate_FormReg"/>
</dbReference>
<dbReference type="InterPro" id="IPR005218">
    <property type="entry name" value="Diacylglycerol/lipid_kinase"/>
</dbReference>
<accession>A0A1X6WK77</accession>
<dbReference type="InterPro" id="IPR016064">
    <property type="entry name" value="NAD/diacylglycerol_kinase_sf"/>
</dbReference>
<sequence length="295" mass="32917">MKPYGILFNPNAGNGESERKAKNLQEKLKNNKIDSFFIAGDSPENTIQKLIDRMSEISAIIAIGGDGTLNIVGTAFIRSNRSVPLGIIPGGTINNFAKRWNIPIDTEKAIAVILDNYTNKVSIGKCNDQAIISSFTFGKLADISNDVRQSEKQKYGLIVYPYQALKKIGSKTSYLIRFKTEKEEQDLKTWVTLITTTSYVGGLPYTLDDPNAFHINILNNMTMSKAMAYLTYAFTGHLKGKKTITRLEAESLEIINLDSEIKIQSRIDGDPGPDLPLHLEWKKDLIDLMVPIKKE</sequence>
<organism evidence="6 7">
    <name type="scientific">Vagococcus fluvialis bH819</name>
    <dbReference type="NCBI Taxonomy" id="1255619"/>
    <lineage>
        <taxon>Bacteria</taxon>
        <taxon>Bacillati</taxon>
        <taxon>Bacillota</taxon>
        <taxon>Bacilli</taxon>
        <taxon>Lactobacillales</taxon>
        <taxon>Enterococcaceae</taxon>
        <taxon>Vagococcus</taxon>
    </lineage>
</organism>
<keyword evidence="4" id="KW-0067">ATP-binding</keyword>
<comment type="cofactor">
    <cofactor evidence="1">
        <name>Mg(2+)</name>
        <dbReference type="ChEBI" id="CHEBI:18420"/>
    </cofactor>
</comment>
<evidence type="ECO:0000256" key="1">
    <source>
        <dbReference type="ARBA" id="ARBA00001946"/>
    </source>
</evidence>
<dbReference type="Pfam" id="PF00781">
    <property type="entry name" value="DAGK_cat"/>
    <property type="match status" value="1"/>
</dbReference>
<dbReference type="EMBL" id="FWFD01000003">
    <property type="protein sequence ID" value="SLM84659.1"/>
    <property type="molecule type" value="Genomic_DNA"/>
</dbReference>
<dbReference type="GO" id="GO:0016301">
    <property type="term" value="F:kinase activity"/>
    <property type="evidence" value="ECO:0007669"/>
    <property type="project" value="UniProtKB-KW"/>
</dbReference>
<gene>
    <name evidence="6" type="ORF">FM121_01105</name>
</gene>
<evidence type="ECO:0000256" key="3">
    <source>
        <dbReference type="ARBA" id="ARBA00022741"/>
    </source>
</evidence>
<evidence type="ECO:0000256" key="2">
    <source>
        <dbReference type="ARBA" id="ARBA00005983"/>
    </source>
</evidence>
<evidence type="ECO:0000313" key="7">
    <source>
        <dbReference type="Proteomes" id="UP000195918"/>
    </source>
</evidence>
<dbReference type="Proteomes" id="UP000195918">
    <property type="component" value="Unassembled WGS sequence"/>
</dbReference>
<dbReference type="PANTHER" id="PTHR12358:SF54">
    <property type="entry name" value="SPHINGOSINE KINASE RELATED PROTEIN"/>
    <property type="match status" value="1"/>
</dbReference>
<dbReference type="SUPFAM" id="SSF111331">
    <property type="entry name" value="NAD kinase/diacylglycerol kinase-like"/>
    <property type="match status" value="1"/>
</dbReference>
<name>A0A1X6WK77_9ENTE</name>
<dbReference type="GO" id="GO:0008654">
    <property type="term" value="P:phospholipid biosynthetic process"/>
    <property type="evidence" value="ECO:0007669"/>
    <property type="project" value="InterPro"/>
</dbReference>
<proteinExistence type="inferred from homology"/>
<dbReference type="PANTHER" id="PTHR12358">
    <property type="entry name" value="SPHINGOSINE KINASE"/>
    <property type="match status" value="1"/>
</dbReference>
<keyword evidence="6" id="KW-0418">Kinase</keyword>
<dbReference type="SMART" id="SM00046">
    <property type="entry name" value="DAGKc"/>
    <property type="match status" value="1"/>
</dbReference>
<dbReference type="RefSeq" id="WP_086950315.1">
    <property type="nucleotide sequence ID" value="NZ_FWFD01000003.1"/>
</dbReference>
<dbReference type="AlphaFoldDB" id="A0A1X6WK77"/>
<evidence type="ECO:0000259" key="5">
    <source>
        <dbReference type="PROSITE" id="PS50146"/>
    </source>
</evidence>